<name>A0ABX8LG27_9BACT</name>
<sequence>MSSSRDIRDYLVDMSDAMQSILEFTQGMNYEEFCNDKKTIYAVTRGFEILGEAAKHIDEEIRGRYPGVPWRMIAGMRDKLIHEYFGIALEIVWSTVQEDLPELQKDLLPVLEELVQNNA</sequence>
<keyword evidence="5" id="KW-0378">Hydrolase</keyword>
<gene>
    <name evidence="6" type="ORF">KP001_18845</name>
</gene>
<accession>A0ABX8LG27</accession>
<evidence type="ECO:0000256" key="4">
    <source>
        <dbReference type="ARBA" id="ARBA00022741"/>
    </source>
</evidence>
<evidence type="ECO:0000256" key="3">
    <source>
        <dbReference type="ARBA" id="ARBA00022722"/>
    </source>
</evidence>
<keyword evidence="3" id="KW-0540">Nuclease</keyword>
<keyword evidence="7" id="KW-1185">Reference proteome</keyword>
<evidence type="ECO:0000313" key="7">
    <source>
        <dbReference type="Proteomes" id="UP000683559"/>
    </source>
</evidence>
<evidence type="ECO:0000313" key="6">
    <source>
        <dbReference type="EMBL" id="QXE90439.1"/>
    </source>
</evidence>
<protein>
    <submittedName>
        <fullName evidence="6">DUF86 domain-containing protein</fullName>
    </submittedName>
</protein>
<organism evidence="6 7">
    <name type="scientific">Geomonas subterranea</name>
    <dbReference type="NCBI Taxonomy" id="2847989"/>
    <lineage>
        <taxon>Bacteria</taxon>
        <taxon>Pseudomonadati</taxon>
        <taxon>Thermodesulfobacteriota</taxon>
        <taxon>Desulfuromonadia</taxon>
        <taxon>Geobacterales</taxon>
        <taxon>Geobacteraceae</taxon>
        <taxon>Geomonas</taxon>
    </lineage>
</organism>
<dbReference type="EMBL" id="CP077683">
    <property type="protein sequence ID" value="QXE90439.1"/>
    <property type="molecule type" value="Genomic_DNA"/>
</dbReference>
<keyword evidence="4" id="KW-0547">Nucleotide-binding</keyword>
<dbReference type="InterPro" id="IPR051813">
    <property type="entry name" value="HepT_RNase_toxin"/>
</dbReference>
<evidence type="ECO:0000256" key="2">
    <source>
        <dbReference type="ARBA" id="ARBA00022649"/>
    </source>
</evidence>
<dbReference type="PANTHER" id="PTHR34139">
    <property type="entry name" value="UPF0331 PROTEIN MJ0127"/>
    <property type="match status" value="1"/>
</dbReference>
<dbReference type="PANTHER" id="PTHR34139:SF1">
    <property type="entry name" value="RNASE MJ1380-RELATED"/>
    <property type="match status" value="1"/>
</dbReference>
<reference evidence="6 7" key="1">
    <citation type="submission" date="2021-06" db="EMBL/GenBank/DDBJ databases">
        <title>Gemonas diversity in paddy soil.</title>
        <authorList>
            <person name="Liu G."/>
        </authorList>
    </citation>
    <scope>NUCLEOTIDE SEQUENCE [LARGE SCALE GENOMIC DNA]</scope>
    <source>
        <strain evidence="6 7">RG2</strain>
    </source>
</reference>
<proteinExistence type="predicted"/>
<dbReference type="Pfam" id="PF01934">
    <property type="entry name" value="HepT-like"/>
    <property type="match status" value="1"/>
</dbReference>
<dbReference type="Proteomes" id="UP000683559">
    <property type="component" value="Chromosome"/>
</dbReference>
<keyword evidence="2" id="KW-1277">Toxin-antitoxin system</keyword>
<evidence type="ECO:0000256" key="5">
    <source>
        <dbReference type="ARBA" id="ARBA00022801"/>
    </source>
</evidence>
<dbReference type="InterPro" id="IPR008201">
    <property type="entry name" value="HepT-like"/>
</dbReference>
<dbReference type="RefSeq" id="WP_217287072.1">
    <property type="nucleotide sequence ID" value="NZ_CP077683.1"/>
</dbReference>
<evidence type="ECO:0000256" key="1">
    <source>
        <dbReference type="ARBA" id="ARBA00022553"/>
    </source>
</evidence>
<keyword evidence="1" id="KW-0597">Phosphoprotein</keyword>